<dbReference type="Pfam" id="PF00196">
    <property type="entry name" value="GerE"/>
    <property type="match status" value="1"/>
</dbReference>
<dbReference type="SUPFAM" id="SSF52172">
    <property type="entry name" value="CheY-like"/>
    <property type="match status" value="1"/>
</dbReference>
<dbReference type="InterPro" id="IPR001789">
    <property type="entry name" value="Sig_transdc_resp-reg_receiver"/>
</dbReference>
<dbReference type="Proteomes" id="UP000237350">
    <property type="component" value="Unassembled WGS sequence"/>
</dbReference>
<reference evidence="6" key="1">
    <citation type="submission" date="2015-12" db="EMBL/GenBank/DDBJ databases">
        <authorList>
            <person name="Lodha T.D."/>
            <person name="Chintalapati S."/>
            <person name="Chintalapati V.R."/>
            <person name="Sravanthi T."/>
        </authorList>
    </citation>
    <scope>NUCLEOTIDE SEQUENCE [LARGE SCALE GENOMIC DNA]</scope>
    <source>
        <strain evidence="6">JC133</strain>
    </source>
</reference>
<dbReference type="PRINTS" id="PR00038">
    <property type="entry name" value="HTHLUXR"/>
</dbReference>
<keyword evidence="2" id="KW-0238">DNA-binding</keyword>
<feature type="modified residue" description="4-aspartylphosphate" evidence="3">
    <location>
        <position position="59"/>
    </location>
</feature>
<dbReference type="GO" id="GO:0003677">
    <property type="term" value="F:DNA binding"/>
    <property type="evidence" value="ECO:0007669"/>
    <property type="project" value="UniProtKB-KW"/>
</dbReference>
<keyword evidence="6" id="KW-1185">Reference proteome</keyword>
<dbReference type="InterPro" id="IPR000792">
    <property type="entry name" value="Tscrpt_reg_LuxR_C"/>
</dbReference>
<dbReference type="InterPro" id="IPR039420">
    <property type="entry name" value="WalR-like"/>
</dbReference>
<dbReference type="PANTHER" id="PTHR43214:SF43">
    <property type="entry name" value="TWO-COMPONENT RESPONSE REGULATOR"/>
    <property type="match status" value="1"/>
</dbReference>
<feature type="domain" description="Response regulatory" evidence="4">
    <location>
        <begin position="8"/>
        <end position="125"/>
    </location>
</feature>
<dbReference type="Gene3D" id="3.40.50.2300">
    <property type="match status" value="1"/>
</dbReference>
<evidence type="ECO:0000313" key="6">
    <source>
        <dbReference type="Proteomes" id="UP000237350"/>
    </source>
</evidence>
<sequence length="232" mass="26471">MTDESPIRCVVAEDYPELNRIYTSILNHEPEITVLASLHSGAELLAFVEQEQPDVVLLDIEMEEPTAGITCCREMHRRFPDIRVVFLTCHDEEERILSAFEAGAIDYIRKTESMTEIIAAVRRAGGRDAPIHSYAAETLRRHMQKAGQYKEELQRFTQIFMTLSPAEVGILQLLLQGYKQREIAQMKHIEVVTVKSHVGRILKKFQLRRTSTIVGLIRELDAQDLVAQARSI</sequence>
<proteinExistence type="predicted"/>
<dbReference type="InterPro" id="IPR016032">
    <property type="entry name" value="Sig_transdc_resp-reg_C-effctor"/>
</dbReference>
<evidence type="ECO:0000256" key="1">
    <source>
        <dbReference type="ARBA" id="ARBA00022553"/>
    </source>
</evidence>
<gene>
    <name evidence="5" type="ORF">AU468_10110</name>
</gene>
<protein>
    <submittedName>
        <fullName evidence="5">LuxR family transcriptional regulator</fullName>
    </submittedName>
</protein>
<evidence type="ECO:0000313" key="5">
    <source>
        <dbReference type="EMBL" id="POQ99654.1"/>
    </source>
</evidence>
<dbReference type="InterPro" id="IPR011006">
    <property type="entry name" value="CheY-like_superfamily"/>
</dbReference>
<dbReference type="CDD" id="cd17535">
    <property type="entry name" value="REC_NarL-like"/>
    <property type="match status" value="1"/>
</dbReference>
<dbReference type="Pfam" id="PF00072">
    <property type="entry name" value="Response_reg"/>
    <property type="match status" value="1"/>
</dbReference>
<evidence type="ECO:0000259" key="4">
    <source>
        <dbReference type="PROSITE" id="PS50110"/>
    </source>
</evidence>
<dbReference type="InterPro" id="IPR058245">
    <property type="entry name" value="NreC/VraR/RcsB-like_REC"/>
</dbReference>
<dbReference type="SUPFAM" id="SSF46894">
    <property type="entry name" value="C-terminal effector domain of the bipartite response regulators"/>
    <property type="match status" value="1"/>
</dbReference>
<dbReference type="PROSITE" id="PS50110">
    <property type="entry name" value="RESPONSE_REGULATORY"/>
    <property type="match status" value="1"/>
</dbReference>
<dbReference type="OrthoDB" id="9779069at2"/>
<name>A0A2S4JJD3_9SPIO</name>
<dbReference type="PANTHER" id="PTHR43214">
    <property type="entry name" value="TWO-COMPONENT RESPONSE REGULATOR"/>
    <property type="match status" value="1"/>
</dbReference>
<dbReference type="GO" id="GO:0006355">
    <property type="term" value="P:regulation of DNA-templated transcription"/>
    <property type="evidence" value="ECO:0007669"/>
    <property type="project" value="InterPro"/>
</dbReference>
<dbReference type="GO" id="GO:0000160">
    <property type="term" value="P:phosphorelay signal transduction system"/>
    <property type="evidence" value="ECO:0007669"/>
    <property type="project" value="InterPro"/>
</dbReference>
<dbReference type="SMART" id="SM00448">
    <property type="entry name" value="REC"/>
    <property type="match status" value="1"/>
</dbReference>
<dbReference type="AlphaFoldDB" id="A0A2S4JJD3"/>
<accession>A0A2S4JJD3</accession>
<dbReference type="RefSeq" id="WP_103680621.1">
    <property type="nucleotide sequence ID" value="NZ_LPWH01000093.1"/>
</dbReference>
<keyword evidence="1 3" id="KW-0597">Phosphoprotein</keyword>
<evidence type="ECO:0000256" key="3">
    <source>
        <dbReference type="PROSITE-ProRule" id="PRU00169"/>
    </source>
</evidence>
<dbReference type="SMART" id="SM00421">
    <property type="entry name" value="HTH_LUXR"/>
    <property type="match status" value="1"/>
</dbReference>
<evidence type="ECO:0000256" key="2">
    <source>
        <dbReference type="ARBA" id="ARBA00023125"/>
    </source>
</evidence>
<comment type="caution">
    <text evidence="5">The sequence shown here is derived from an EMBL/GenBank/DDBJ whole genome shotgun (WGS) entry which is preliminary data.</text>
</comment>
<dbReference type="EMBL" id="LPWH01000093">
    <property type="protein sequence ID" value="POQ99654.1"/>
    <property type="molecule type" value="Genomic_DNA"/>
</dbReference>
<organism evidence="5 6">
    <name type="scientific">Alkalispirochaeta sphaeroplastigenens</name>
    <dbReference type="NCBI Taxonomy" id="1187066"/>
    <lineage>
        <taxon>Bacteria</taxon>
        <taxon>Pseudomonadati</taxon>
        <taxon>Spirochaetota</taxon>
        <taxon>Spirochaetia</taxon>
        <taxon>Spirochaetales</taxon>
        <taxon>Spirochaetaceae</taxon>
        <taxon>Alkalispirochaeta</taxon>
    </lineage>
</organism>